<dbReference type="EMBL" id="ONZF01000002">
    <property type="protein sequence ID" value="SPJ23391.1"/>
    <property type="molecule type" value="Genomic_DNA"/>
</dbReference>
<dbReference type="Proteomes" id="UP000244912">
    <property type="component" value="Unassembled WGS sequence"/>
</dbReference>
<sequence length="58" mass="5997">MKMLSQTLSLVGLLAVAALIAVIVQAVRAGTVPWLNALGVMVFAGLCFWGAARVKGGR</sequence>
<feature type="transmembrane region" description="Helical" evidence="1">
    <location>
        <begin position="36"/>
        <end position="54"/>
    </location>
</feature>
<gene>
    <name evidence="2" type="ORF">PAA8504_01201</name>
</gene>
<evidence type="ECO:0000256" key="1">
    <source>
        <dbReference type="SAM" id="Phobius"/>
    </source>
</evidence>
<proteinExistence type="predicted"/>
<dbReference type="RefSeq" id="WP_181375709.1">
    <property type="nucleotide sequence ID" value="NZ_ONZF01000002.1"/>
</dbReference>
<keyword evidence="1" id="KW-1133">Transmembrane helix</keyword>
<protein>
    <submittedName>
        <fullName evidence="2">Uncharacterized protein</fullName>
    </submittedName>
</protein>
<keyword evidence="1" id="KW-0472">Membrane</keyword>
<keyword evidence="3" id="KW-1185">Reference proteome</keyword>
<name>A0A2R8BTB8_9RHOB</name>
<organism evidence="2 3">
    <name type="scientific">Palleronia abyssalis</name>
    <dbReference type="NCBI Taxonomy" id="1501240"/>
    <lineage>
        <taxon>Bacteria</taxon>
        <taxon>Pseudomonadati</taxon>
        <taxon>Pseudomonadota</taxon>
        <taxon>Alphaproteobacteria</taxon>
        <taxon>Rhodobacterales</taxon>
        <taxon>Roseobacteraceae</taxon>
        <taxon>Palleronia</taxon>
    </lineage>
</organism>
<keyword evidence="1" id="KW-0812">Transmembrane</keyword>
<evidence type="ECO:0000313" key="3">
    <source>
        <dbReference type="Proteomes" id="UP000244912"/>
    </source>
</evidence>
<accession>A0A2R8BTB8</accession>
<reference evidence="2 3" key="1">
    <citation type="submission" date="2018-03" db="EMBL/GenBank/DDBJ databases">
        <authorList>
            <person name="Keele B.F."/>
        </authorList>
    </citation>
    <scope>NUCLEOTIDE SEQUENCE [LARGE SCALE GENOMIC DNA]</scope>
    <source>
        <strain evidence="2 3">CECT 8504</strain>
    </source>
</reference>
<evidence type="ECO:0000313" key="2">
    <source>
        <dbReference type="EMBL" id="SPJ23391.1"/>
    </source>
</evidence>
<dbReference type="AlphaFoldDB" id="A0A2R8BTB8"/>